<dbReference type="InterPro" id="IPR036465">
    <property type="entry name" value="vWFA_dom_sf"/>
</dbReference>
<dbReference type="InterPro" id="IPR002035">
    <property type="entry name" value="VWF_A"/>
</dbReference>
<dbReference type="Pfam" id="PF00092">
    <property type="entry name" value="VWA"/>
    <property type="match status" value="1"/>
</dbReference>
<sequence>MVGVSSAGAALGTSAYFNDEESFDGNSLAAGELDLLLDYQVRYHGGPGRLEEIRGMGYDGAEVIDAEEGVYLLDEVPDTGDIEDWDQYVLEHGFCDEQARERLVNGDEISPIALEDVKPGDSGCLTTSLHLCDNPGYIWMNGSLTANDDNGLTEPESEVDDTDGEGEGELADSIETRVWYDENCDCEYDADEENGGDDVDVALVLDRSGSMSGSMSDLKDAAKGLVDELGGNARVTVVSYSSSAALDQGLTDDGAAAKSAIDGLSSGGQTNIEGGVTTAQDELLNGTNARSGADKIMVVMSDGEANVDDDGDGSADPTDEATNAKNEGIELYTVAFGSADTTTLQAMASDPADAHFFDAGDADELIDAFSRIGQIIAGEKEIFSGTLAELMGILETDDGIPLDGDRESVYDEIDGGEPAAGDHEDRDPFEPAATHCLGFEWELPTDVGNEVQTDSVTFDVGFYAEQARHNDGSGSTA</sequence>
<dbReference type="InterPro" id="IPR050525">
    <property type="entry name" value="ECM_Assembly_Org"/>
</dbReference>
<dbReference type="PROSITE" id="PS50234">
    <property type="entry name" value="VWFA"/>
    <property type="match status" value="1"/>
</dbReference>
<dbReference type="SUPFAM" id="SSF53300">
    <property type="entry name" value="vWA-like"/>
    <property type="match status" value="1"/>
</dbReference>
<dbReference type="AlphaFoldDB" id="A0ABD5PVU3"/>
<dbReference type="Gene3D" id="3.40.50.410">
    <property type="entry name" value="von Willebrand factor, type A domain"/>
    <property type="match status" value="1"/>
</dbReference>
<feature type="domain" description="VWFA" evidence="2">
    <location>
        <begin position="200"/>
        <end position="372"/>
    </location>
</feature>
<dbReference type="EMBL" id="JBHSFA010000011">
    <property type="protein sequence ID" value="MFC4544582.1"/>
    <property type="molecule type" value="Genomic_DNA"/>
</dbReference>
<reference evidence="3 4" key="1">
    <citation type="journal article" date="2019" name="Int. J. Syst. Evol. Microbiol.">
        <title>The Global Catalogue of Microorganisms (GCM) 10K type strain sequencing project: providing services to taxonomists for standard genome sequencing and annotation.</title>
        <authorList>
            <consortium name="The Broad Institute Genomics Platform"/>
            <consortium name="The Broad Institute Genome Sequencing Center for Infectious Disease"/>
            <person name="Wu L."/>
            <person name="Ma J."/>
        </authorList>
    </citation>
    <scope>NUCLEOTIDE SEQUENCE [LARGE SCALE GENOMIC DNA]</scope>
    <source>
        <strain evidence="3 4">WLHS5</strain>
    </source>
</reference>
<dbReference type="Proteomes" id="UP001595898">
    <property type="component" value="Unassembled WGS sequence"/>
</dbReference>
<feature type="compositionally biased region" description="Acidic residues" evidence="1">
    <location>
        <begin position="155"/>
        <end position="168"/>
    </location>
</feature>
<evidence type="ECO:0000313" key="4">
    <source>
        <dbReference type="Proteomes" id="UP001595898"/>
    </source>
</evidence>
<dbReference type="CDD" id="cd01450">
    <property type="entry name" value="vWFA_subfamily_ECM"/>
    <property type="match status" value="1"/>
</dbReference>
<keyword evidence="4" id="KW-1185">Reference proteome</keyword>
<dbReference type="PANTHER" id="PTHR24020">
    <property type="entry name" value="COLLAGEN ALPHA"/>
    <property type="match status" value="1"/>
</dbReference>
<dbReference type="PANTHER" id="PTHR24020:SF20">
    <property type="entry name" value="PH DOMAIN-CONTAINING PROTEIN"/>
    <property type="match status" value="1"/>
</dbReference>
<dbReference type="NCBIfam" id="TIGR04088">
    <property type="entry name" value="cognate_SipW"/>
    <property type="match status" value="1"/>
</dbReference>
<evidence type="ECO:0000259" key="2">
    <source>
        <dbReference type="PROSITE" id="PS50234"/>
    </source>
</evidence>
<dbReference type="InterPro" id="IPR023833">
    <property type="entry name" value="Signal_pept_SipW-depend-type"/>
</dbReference>
<protein>
    <submittedName>
        <fullName evidence="3">VWA domain-containing protein</fullName>
    </submittedName>
</protein>
<proteinExistence type="predicted"/>
<evidence type="ECO:0000313" key="3">
    <source>
        <dbReference type="EMBL" id="MFC4544582.1"/>
    </source>
</evidence>
<feature type="region of interest" description="Disordered" evidence="1">
    <location>
        <begin position="304"/>
        <end position="325"/>
    </location>
</feature>
<evidence type="ECO:0000256" key="1">
    <source>
        <dbReference type="SAM" id="MobiDB-lite"/>
    </source>
</evidence>
<accession>A0ABD5PVU3</accession>
<gene>
    <name evidence="3" type="ORF">ACFO5R_21855</name>
</gene>
<organism evidence="3 4">
    <name type="scientific">Halosolutus amylolyticus</name>
    <dbReference type="NCBI Taxonomy" id="2932267"/>
    <lineage>
        <taxon>Archaea</taxon>
        <taxon>Methanobacteriati</taxon>
        <taxon>Methanobacteriota</taxon>
        <taxon>Stenosarchaea group</taxon>
        <taxon>Halobacteria</taxon>
        <taxon>Halobacteriales</taxon>
        <taxon>Natrialbaceae</taxon>
        <taxon>Halosolutus</taxon>
    </lineage>
</organism>
<feature type="region of interest" description="Disordered" evidence="1">
    <location>
        <begin position="148"/>
        <end position="168"/>
    </location>
</feature>
<feature type="compositionally biased region" description="Acidic residues" evidence="1">
    <location>
        <begin position="305"/>
        <end position="319"/>
    </location>
</feature>
<dbReference type="SMART" id="SM00327">
    <property type="entry name" value="VWA"/>
    <property type="match status" value="1"/>
</dbReference>
<name>A0ABD5PVU3_9EURY</name>
<comment type="caution">
    <text evidence="3">The sequence shown here is derived from an EMBL/GenBank/DDBJ whole genome shotgun (WGS) entry which is preliminary data.</text>
</comment>